<evidence type="ECO:0000313" key="1">
    <source>
        <dbReference type="EMBL" id="KAH7275253.1"/>
    </source>
</evidence>
<comment type="caution">
    <text evidence="1">The sequence shown here is derived from an EMBL/GenBank/DDBJ whole genome shotgun (WGS) entry which is preliminary data.</text>
</comment>
<protein>
    <submittedName>
        <fullName evidence="1">Uncharacterized protein</fullName>
    </submittedName>
</protein>
<gene>
    <name evidence="1" type="ORF">B0J15DRAFT_8399</name>
</gene>
<keyword evidence="2" id="KW-1185">Reference proteome</keyword>
<accession>A0A9P9L7B3</accession>
<sequence>MPCHALGGAASLPFEGHRRPAAIPLLFTLSSLGLVVVVGDLSVASESALAPGKERRVLTLAVRDWTYLGIQLKRPDSKICAIRTSLLALGSGGGCSQWLSFIHALAKSTQTGFCFSAHSDRRARALVRTTTGSNLHTGVRLPPPPGLCMLYSCLSR</sequence>
<dbReference type="EMBL" id="JAGTJS010000001">
    <property type="protein sequence ID" value="KAH7275253.1"/>
    <property type="molecule type" value="Genomic_DNA"/>
</dbReference>
<proteinExistence type="predicted"/>
<name>A0A9P9L7B3_FUSSL</name>
<dbReference type="Proteomes" id="UP000736672">
    <property type="component" value="Unassembled WGS sequence"/>
</dbReference>
<reference evidence="1" key="1">
    <citation type="journal article" date="2021" name="Nat. Commun.">
        <title>Genetic determinants of endophytism in the Arabidopsis root mycobiome.</title>
        <authorList>
            <person name="Mesny F."/>
            <person name="Miyauchi S."/>
            <person name="Thiergart T."/>
            <person name="Pickel B."/>
            <person name="Atanasova L."/>
            <person name="Karlsson M."/>
            <person name="Huettel B."/>
            <person name="Barry K.W."/>
            <person name="Haridas S."/>
            <person name="Chen C."/>
            <person name="Bauer D."/>
            <person name="Andreopoulos W."/>
            <person name="Pangilinan J."/>
            <person name="LaButti K."/>
            <person name="Riley R."/>
            <person name="Lipzen A."/>
            <person name="Clum A."/>
            <person name="Drula E."/>
            <person name="Henrissat B."/>
            <person name="Kohler A."/>
            <person name="Grigoriev I.V."/>
            <person name="Martin F.M."/>
            <person name="Hacquard S."/>
        </authorList>
    </citation>
    <scope>NUCLEOTIDE SEQUENCE</scope>
    <source>
        <strain evidence="1">FSSC 5 MPI-SDFR-AT-0091</strain>
    </source>
</reference>
<organism evidence="1 2">
    <name type="scientific">Fusarium solani</name>
    <name type="common">Filamentous fungus</name>
    <dbReference type="NCBI Taxonomy" id="169388"/>
    <lineage>
        <taxon>Eukaryota</taxon>
        <taxon>Fungi</taxon>
        <taxon>Dikarya</taxon>
        <taxon>Ascomycota</taxon>
        <taxon>Pezizomycotina</taxon>
        <taxon>Sordariomycetes</taxon>
        <taxon>Hypocreomycetidae</taxon>
        <taxon>Hypocreales</taxon>
        <taxon>Nectriaceae</taxon>
        <taxon>Fusarium</taxon>
        <taxon>Fusarium solani species complex</taxon>
    </lineage>
</organism>
<evidence type="ECO:0000313" key="2">
    <source>
        <dbReference type="Proteomes" id="UP000736672"/>
    </source>
</evidence>
<dbReference type="AlphaFoldDB" id="A0A9P9L7B3"/>